<gene>
    <name evidence="1" type="ORF">ADEAN_000315900</name>
</gene>
<name>A0A7G2C9M9_9TRYP</name>
<proteinExistence type="predicted"/>
<keyword evidence="2" id="KW-1185">Reference proteome</keyword>
<accession>A0A7G2C9M9</accession>
<evidence type="ECO:0000313" key="2">
    <source>
        <dbReference type="Proteomes" id="UP000515908"/>
    </source>
</evidence>
<dbReference type="Proteomes" id="UP000515908">
    <property type="component" value="Chromosome 05"/>
</dbReference>
<protein>
    <submittedName>
        <fullName evidence="1">Uncharacterized protein</fullName>
    </submittedName>
</protein>
<dbReference type="OrthoDB" id="275288at2759"/>
<dbReference type="AlphaFoldDB" id="A0A7G2C9M9"/>
<organism evidence="1 2">
    <name type="scientific">Angomonas deanei</name>
    <dbReference type="NCBI Taxonomy" id="59799"/>
    <lineage>
        <taxon>Eukaryota</taxon>
        <taxon>Discoba</taxon>
        <taxon>Euglenozoa</taxon>
        <taxon>Kinetoplastea</taxon>
        <taxon>Metakinetoplastina</taxon>
        <taxon>Trypanosomatida</taxon>
        <taxon>Trypanosomatidae</taxon>
        <taxon>Strigomonadinae</taxon>
        <taxon>Angomonas</taxon>
    </lineage>
</organism>
<reference evidence="1 2" key="1">
    <citation type="submission" date="2020-08" db="EMBL/GenBank/DDBJ databases">
        <authorList>
            <person name="Newling K."/>
            <person name="Davey J."/>
            <person name="Forrester S."/>
        </authorList>
    </citation>
    <scope>NUCLEOTIDE SEQUENCE [LARGE SCALE GENOMIC DNA]</scope>
    <source>
        <strain evidence="2">Crithidia deanei Carvalho (ATCC PRA-265)</strain>
    </source>
</reference>
<dbReference type="EMBL" id="LR877149">
    <property type="protein sequence ID" value="CAD2215704.1"/>
    <property type="molecule type" value="Genomic_DNA"/>
</dbReference>
<dbReference type="VEuPathDB" id="TriTrypDB:ADEAN_000315900"/>
<sequence length="107" mass="12883">MDKVNLNFLRDTFTAEQYREYHEFQHQVVRLAFRKCVRPTSEGGSDPYGLREEERRCVEEYAFLYAGYCRREFLHGKSLYDSLQRDMAIKAQEEQRQMMARMQNRGA</sequence>
<evidence type="ECO:0000313" key="1">
    <source>
        <dbReference type="EMBL" id="CAD2215704.1"/>
    </source>
</evidence>